<feature type="compositionally biased region" description="Low complexity" evidence="8">
    <location>
        <begin position="8"/>
        <end position="30"/>
    </location>
</feature>
<feature type="compositionally biased region" description="Polar residues" evidence="8">
    <location>
        <begin position="1348"/>
        <end position="1371"/>
    </location>
</feature>
<dbReference type="Gene3D" id="2.40.70.10">
    <property type="entry name" value="Acid Proteases"/>
    <property type="match status" value="1"/>
</dbReference>
<dbReference type="FunFam" id="1.10.340.70:FF:000003">
    <property type="entry name" value="Protein CBG25708"/>
    <property type="match status" value="1"/>
</dbReference>
<dbReference type="GO" id="GO:0015074">
    <property type="term" value="P:DNA integration"/>
    <property type="evidence" value="ECO:0007669"/>
    <property type="project" value="InterPro"/>
</dbReference>
<dbReference type="Pfam" id="PF13650">
    <property type="entry name" value="Asp_protease_2"/>
    <property type="match status" value="1"/>
</dbReference>
<dbReference type="FunFam" id="3.10.20.370:FF:000001">
    <property type="entry name" value="Retrovirus-related Pol polyprotein from transposon 17.6-like protein"/>
    <property type="match status" value="1"/>
</dbReference>
<feature type="domain" description="Reverse transcriptase" evidence="9">
    <location>
        <begin position="521"/>
        <end position="700"/>
    </location>
</feature>
<dbReference type="InterPro" id="IPR043128">
    <property type="entry name" value="Rev_trsase/Diguanyl_cyclase"/>
</dbReference>
<dbReference type="GO" id="GO:0003964">
    <property type="term" value="F:RNA-directed DNA polymerase activity"/>
    <property type="evidence" value="ECO:0007669"/>
    <property type="project" value="UniProtKB-KW"/>
</dbReference>
<feature type="non-terminal residue" evidence="11">
    <location>
        <position position="1400"/>
    </location>
</feature>
<dbReference type="Gene3D" id="1.10.340.70">
    <property type="match status" value="1"/>
</dbReference>
<dbReference type="FunFam" id="3.30.70.270:FF:000020">
    <property type="entry name" value="Transposon Tf2-6 polyprotein-like Protein"/>
    <property type="match status" value="1"/>
</dbReference>
<evidence type="ECO:0000256" key="7">
    <source>
        <dbReference type="ARBA" id="ARBA00023268"/>
    </source>
</evidence>
<keyword evidence="4" id="KW-0540">Nuclease</keyword>
<feature type="compositionally biased region" description="Low complexity" evidence="8">
    <location>
        <begin position="227"/>
        <end position="242"/>
    </location>
</feature>
<dbReference type="Gene3D" id="3.30.420.10">
    <property type="entry name" value="Ribonuclease H-like superfamily/Ribonuclease H"/>
    <property type="match status" value="1"/>
</dbReference>
<dbReference type="SUPFAM" id="SSF53098">
    <property type="entry name" value="Ribonuclease H-like"/>
    <property type="match status" value="1"/>
</dbReference>
<feature type="region of interest" description="Disordered" evidence="8">
    <location>
        <begin position="291"/>
        <end position="314"/>
    </location>
</feature>
<dbReference type="GO" id="GO:0042575">
    <property type="term" value="C:DNA polymerase complex"/>
    <property type="evidence" value="ECO:0007669"/>
    <property type="project" value="UniProtKB-ARBA"/>
</dbReference>
<dbReference type="PROSITE" id="PS50878">
    <property type="entry name" value="RT_POL"/>
    <property type="match status" value="1"/>
</dbReference>
<keyword evidence="7" id="KW-0511">Multifunctional enzyme</keyword>
<dbReference type="Pfam" id="PF00078">
    <property type="entry name" value="RVT_1"/>
    <property type="match status" value="1"/>
</dbReference>
<dbReference type="PANTHER" id="PTHR37984:SF5">
    <property type="entry name" value="PROTEIN NYNRIN-LIKE"/>
    <property type="match status" value="1"/>
</dbReference>
<feature type="compositionally biased region" description="Polar residues" evidence="8">
    <location>
        <begin position="1324"/>
        <end position="1333"/>
    </location>
</feature>
<dbReference type="SUPFAM" id="SSF50630">
    <property type="entry name" value="Acid proteases"/>
    <property type="match status" value="1"/>
</dbReference>
<dbReference type="InterPro" id="IPR043502">
    <property type="entry name" value="DNA/RNA_pol_sf"/>
</dbReference>
<dbReference type="GO" id="GO:0004519">
    <property type="term" value="F:endonuclease activity"/>
    <property type="evidence" value="ECO:0007669"/>
    <property type="project" value="UniProtKB-KW"/>
</dbReference>
<dbReference type="InterPro" id="IPR021109">
    <property type="entry name" value="Peptidase_aspartic_dom_sf"/>
</dbReference>
<keyword evidence="5" id="KW-0255">Endonuclease</keyword>
<evidence type="ECO:0000256" key="5">
    <source>
        <dbReference type="ARBA" id="ARBA00022759"/>
    </source>
</evidence>
<organism evidence="11 12">
    <name type="scientific">Lasius niger</name>
    <name type="common">Black garden ant</name>
    <dbReference type="NCBI Taxonomy" id="67767"/>
    <lineage>
        <taxon>Eukaryota</taxon>
        <taxon>Metazoa</taxon>
        <taxon>Ecdysozoa</taxon>
        <taxon>Arthropoda</taxon>
        <taxon>Hexapoda</taxon>
        <taxon>Insecta</taxon>
        <taxon>Pterygota</taxon>
        <taxon>Neoptera</taxon>
        <taxon>Endopterygota</taxon>
        <taxon>Hymenoptera</taxon>
        <taxon>Apocrita</taxon>
        <taxon>Aculeata</taxon>
        <taxon>Formicoidea</taxon>
        <taxon>Formicidae</taxon>
        <taxon>Formicinae</taxon>
        <taxon>Lasius</taxon>
        <taxon>Lasius</taxon>
    </lineage>
</organism>
<dbReference type="InterPro" id="IPR041588">
    <property type="entry name" value="Integrase_H2C2"/>
</dbReference>
<dbReference type="InterPro" id="IPR001584">
    <property type="entry name" value="Integrase_cat-core"/>
</dbReference>
<dbReference type="InterPro" id="IPR050951">
    <property type="entry name" value="Retrovirus_Pol_polyprotein"/>
</dbReference>
<proteinExistence type="predicted"/>
<dbReference type="Gene3D" id="3.30.70.270">
    <property type="match status" value="2"/>
</dbReference>
<dbReference type="SUPFAM" id="SSF56672">
    <property type="entry name" value="DNA/RNA polymerases"/>
    <property type="match status" value="1"/>
</dbReference>
<name>A0A0J7K7U1_LASNI</name>
<feature type="region of interest" description="Disordered" evidence="8">
    <location>
        <begin position="1316"/>
        <end position="1400"/>
    </location>
</feature>
<dbReference type="FunFam" id="3.30.420.10:FF:000063">
    <property type="entry name" value="Retrovirus-related Pol polyprotein from transposon 297-like Protein"/>
    <property type="match status" value="1"/>
</dbReference>
<dbReference type="CDD" id="cd01647">
    <property type="entry name" value="RT_LTR"/>
    <property type="match status" value="1"/>
</dbReference>
<protein>
    <recommendedName>
        <fullName evidence="1">RNA-directed DNA polymerase</fullName>
        <ecNumber evidence="1">2.7.7.49</ecNumber>
    </recommendedName>
</protein>
<evidence type="ECO:0000256" key="8">
    <source>
        <dbReference type="SAM" id="MobiDB-lite"/>
    </source>
</evidence>
<feature type="compositionally biased region" description="Basic and acidic residues" evidence="8">
    <location>
        <begin position="243"/>
        <end position="254"/>
    </location>
</feature>
<dbReference type="PaxDb" id="67767-A0A0J7K7U1"/>
<dbReference type="EC" id="2.7.7.49" evidence="1"/>
<evidence type="ECO:0000256" key="4">
    <source>
        <dbReference type="ARBA" id="ARBA00022722"/>
    </source>
</evidence>
<dbReference type="GO" id="GO:0003676">
    <property type="term" value="F:nucleic acid binding"/>
    <property type="evidence" value="ECO:0007669"/>
    <property type="project" value="InterPro"/>
</dbReference>
<sequence>MIASALQTSATNVAASTSSTGSTRPPTFSTAEYRSSEGTTVEDYFKRFDWGLQLSKISKELYGSYARVHMGAELNNALKFLVCPRKPEDLTYDEIKLTLTNHFDRTKNKYAESIKFRHITQQKKETIANFVLRLKQGSAHCEYGEFLDRMLIEQLLHGLESREMCDEIIAKKPTTFTEACEVAYTLEATRYTADEVKITGPTEISEQMHKLGIVPSKMKYNKKALRSRSQSRSQGSQRVRSTSRQDKQNKSDKCRPCNGCGGLHMRDQCQFRQAKCFNCDKQDHIAKVCRAKKSRQDTASVTEQANTTTQPAESIDSLQQFSKVSEVNTINPLGKQMLNVQIDGHNIPMELDTGAPCSIISKKRLSTIKPNFVLQSTKRQFTSYTGHPIKCIGLIVVNVMIGSTTRRLDLYVVDDDRDTLLGREWIIHFIKDINFAELFSISNKVHTITSTTSCLSSEQKKQLDQLLARYEDVFSNTPGKLKGPPATIHFKSGATPVFARAREIPLALREAYAKEIDAKIASGFYEKVEHSEWASTTHVVTKKNGKIRITGNYKPTLNPRIVVDEHPIPRAEHLFNQMKGANLFCHLDITDAYTHLPVDEEFGHALTLNTPTHGLIRPKRAVYGAASIPAIWQRRMESVLQDLPNVLNFFDDVLIFADGFDNLLTILDAILERIRSYGLRLNRSKCIFATSTVEFLGHKIDSHGVHKSEKHIEAIRDAPKPTTREELQLFLGKATYYRSFIPDLSTKDRPLRDMLLNESFTWTKDAEKAYTDIKNILISPQVLMPYDPSLPLLLATDASKTGLGAVLSHKLNNGEERPIAYASRTLSNPEQRYPQIDKEALAIVWAVQKFFYYLYARHFTLISDHKPLMQILHPEKSLPVLCISRMANYADYLAHFDYDVVFKPTKANANADYCSRAPLPTTTTISKITATKEKETVHDEFDEFVFCQIKQLPVRAEHIARETRKDLHLGKILQLLETGQSLASANYKAPEVNYTVAANCLLFEHRVVIPESLRQSILKDLHAAHVGIIKMKGIARSYVYWPGIDADIERIAKSCHDCAKHAHTPPKFREHHWEYPKGPWQRIHIDYAGPVAGMMLLIIVDAYSKWIEVKVTNSTTTAATIAILDGLFASYGIPITIVSDNGPQFTATEFKTFLQDSGVKYHKLTAPYHPATNGQAERYVQTTKDALKAMSTTRGSLQQNINEFLRQYRKAPHTTTGQPPALLFLGRNIRTRIDLVRPDSVDTKVTEKQQAKFITSFRTFKPKQVVYFLSGNPRMDKWVVGRIVTRLGDLHYEIDYQNKRVKRHVDQIRAFLGDETISEPMDNKPTQISNKTPNYPRKIHFYEDPSIADSTPFTTAPSTPNQSGSLTPSTPERSRSPARPAALLVEQGSPKQPGRSPPLR</sequence>
<dbReference type="Gene3D" id="3.10.20.370">
    <property type="match status" value="1"/>
</dbReference>
<dbReference type="STRING" id="67767.A0A0J7K7U1"/>
<evidence type="ECO:0000256" key="2">
    <source>
        <dbReference type="ARBA" id="ARBA00022679"/>
    </source>
</evidence>
<comment type="caution">
    <text evidence="11">The sequence shown here is derived from an EMBL/GenBank/DDBJ whole genome shotgun (WGS) entry which is preliminary data.</text>
</comment>
<evidence type="ECO:0000313" key="11">
    <source>
        <dbReference type="EMBL" id="KMQ86427.1"/>
    </source>
</evidence>
<evidence type="ECO:0000259" key="10">
    <source>
        <dbReference type="PROSITE" id="PS50994"/>
    </source>
</evidence>
<keyword evidence="5" id="KW-0378">Hydrolase</keyword>
<dbReference type="InterPro" id="IPR041577">
    <property type="entry name" value="RT_RNaseH_2"/>
</dbReference>
<reference evidence="11 12" key="1">
    <citation type="submission" date="2015-04" db="EMBL/GenBank/DDBJ databases">
        <title>Lasius niger genome sequencing.</title>
        <authorList>
            <person name="Konorov E.A."/>
            <person name="Nikitin M.A."/>
            <person name="Kirill M.V."/>
            <person name="Chang P."/>
        </authorList>
    </citation>
    <scope>NUCLEOTIDE SEQUENCE [LARGE SCALE GENOMIC DNA]</scope>
    <source>
        <tissue evidence="11">Whole</tissue>
    </source>
</reference>
<feature type="region of interest" description="Disordered" evidence="8">
    <location>
        <begin position="222"/>
        <end position="254"/>
    </location>
</feature>
<dbReference type="Pfam" id="PF17919">
    <property type="entry name" value="RT_RNaseH_2"/>
    <property type="match status" value="1"/>
</dbReference>
<keyword evidence="3" id="KW-0548">Nucleotidyltransferase</keyword>
<dbReference type="PANTHER" id="PTHR37984">
    <property type="entry name" value="PROTEIN CBG26694"/>
    <property type="match status" value="1"/>
</dbReference>
<dbReference type="EMBL" id="LBMM01012071">
    <property type="protein sequence ID" value="KMQ86427.1"/>
    <property type="molecule type" value="Genomic_DNA"/>
</dbReference>
<dbReference type="Pfam" id="PF17921">
    <property type="entry name" value="Integrase_H2C2"/>
    <property type="match status" value="1"/>
</dbReference>
<evidence type="ECO:0000259" key="9">
    <source>
        <dbReference type="PROSITE" id="PS50878"/>
    </source>
</evidence>
<evidence type="ECO:0000256" key="6">
    <source>
        <dbReference type="ARBA" id="ARBA00022918"/>
    </source>
</evidence>
<evidence type="ECO:0000256" key="1">
    <source>
        <dbReference type="ARBA" id="ARBA00012493"/>
    </source>
</evidence>
<dbReference type="InterPro" id="IPR036397">
    <property type="entry name" value="RNaseH_sf"/>
</dbReference>
<dbReference type="InterPro" id="IPR000477">
    <property type="entry name" value="RT_dom"/>
</dbReference>
<dbReference type="Pfam" id="PF00665">
    <property type="entry name" value="rve"/>
    <property type="match status" value="1"/>
</dbReference>
<evidence type="ECO:0000313" key="12">
    <source>
        <dbReference type="Proteomes" id="UP000036403"/>
    </source>
</evidence>
<dbReference type="InterPro" id="IPR012337">
    <property type="entry name" value="RNaseH-like_sf"/>
</dbReference>
<keyword evidence="12" id="KW-1185">Reference proteome</keyword>
<keyword evidence="2" id="KW-0808">Transferase</keyword>
<dbReference type="Proteomes" id="UP000036403">
    <property type="component" value="Unassembled WGS sequence"/>
</dbReference>
<accession>A0A0J7K7U1</accession>
<dbReference type="PROSITE" id="PS50994">
    <property type="entry name" value="INTEGRASE"/>
    <property type="match status" value="1"/>
</dbReference>
<feature type="region of interest" description="Disordered" evidence="8">
    <location>
        <begin position="1"/>
        <end position="34"/>
    </location>
</feature>
<dbReference type="OrthoDB" id="7549458at2759"/>
<keyword evidence="6" id="KW-0695">RNA-directed DNA polymerase</keyword>
<dbReference type="CDD" id="cd09274">
    <property type="entry name" value="RNase_HI_RT_Ty3"/>
    <property type="match status" value="1"/>
</dbReference>
<feature type="domain" description="Integrase catalytic" evidence="10">
    <location>
        <begin position="1075"/>
        <end position="1228"/>
    </location>
</feature>
<feature type="compositionally biased region" description="Polar residues" evidence="8">
    <location>
        <begin position="297"/>
        <end position="314"/>
    </location>
</feature>
<gene>
    <name evidence="11" type="ORF">RF55_14582</name>
</gene>
<evidence type="ECO:0000256" key="3">
    <source>
        <dbReference type="ARBA" id="ARBA00022695"/>
    </source>
</evidence>
<dbReference type="Gene3D" id="3.10.10.10">
    <property type="entry name" value="HIV Type 1 Reverse Transcriptase, subunit A, domain 1"/>
    <property type="match status" value="1"/>
</dbReference>